<evidence type="ECO:0000256" key="11">
    <source>
        <dbReference type="SAM" id="SignalP"/>
    </source>
</evidence>
<evidence type="ECO:0000256" key="1">
    <source>
        <dbReference type="ARBA" id="ARBA00001947"/>
    </source>
</evidence>
<evidence type="ECO:0000256" key="5">
    <source>
        <dbReference type="ARBA" id="ARBA00022723"/>
    </source>
</evidence>
<dbReference type="FunFam" id="3.40.630.10:FF:000084">
    <property type="entry name" value="Carboxypeptidase B2"/>
    <property type="match status" value="1"/>
</dbReference>
<dbReference type="GO" id="GO:0005615">
    <property type="term" value="C:extracellular space"/>
    <property type="evidence" value="ECO:0007669"/>
    <property type="project" value="TreeGrafter"/>
</dbReference>
<keyword evidence="7" id="KW-0378">Hydrolase</keyword>
<organism evidence="13">
    <name type="scientific">Xenopsylla cheopis</name>
    <name type="common">Oriental rat flea</name>
    <name type="synonym">Pulex cheopis</name>
    <dbReference type="NCBI Taxonomy" id="163159"/>
    <lineage>
        <taxon>Eukaryota</taxon>
        <taxon>Metazoa</taxon>
        <taxon>Ecdysozoa</taxon>
        <taxon>Arthropoda</taxon>
        <taxon>Hexapoda</taxon>
        <taxon>Insecta</taxon>
        <taxon>Pterygota</taxon>
        <taxon>Neoptera</taxon>
        <taxon>Endopterygota</taxon>
        <taxon>Siphonaptera</taxon>
        <taxon>Pulicidae</taxon>
        <taxon>Xenopsyllinae</taxon>
        <taxon>Xenopsylla</taxon>
    </lineage>
</organism>
<feature type="signal peptide" evidence="11">
    <location>
        <begin position="1"/>
        <end position="20"/>
    </location>
</feature>
<dbReference type="AlphaFoldDB" id="A0A6M2DW46"/>
<evidence type="ECO:0000256" key="2">
    <source>
        <dbReference type="ARBA" id="ARBA00005988"/>
    </source>
</evidence>
<dbReference type="PROSITE" id="PS52035">
    <property type="entry name" value="PEPTIDASE_M14"/>
    <property type="match status" value="1"/>
</dbReference>
<sequence>MYCSKLIVIYLLISFRSASSDLNLTNYHRFNVIEEYIYSLPAKFPDLVEVKIFGKSFEGRNLSFVHLSTNKQVKKPVVLLDAGIHGREWIAPSMALYILHQLTVKYEDNKDLVNKFDWIIIPVLNPDGYEYTFQGDRLWRKTRNTNINSTCVGVDANRNFNFHWMDNVYPVDACAEDYAGLQPFSEPESKALANLMAQHNVQLYLTLHSFGNFILYPYGYTIKAPLRWKELQRIALEAALAIRKHSGTEYVTGSSSTVLYPAPGGSDDYAVGALDVPFAYTIELPKGGEIGFEPAPSEMMQIFEETMLGFEVMVHEVALILENSTKLRN</sequence>
<dbReference type="PANTHER" id="PTHR11705">
    <property type="entry name" value="PROTEASE FAMILY M14 CARBOXYPEPTIDASE A,B"/>
    <property type="match status" value="1"/>
</dbReference>
<evidence type="ECO:0000256" key="4">
    <source>
        <dbReference type="ARBA" id="ARBA00022670"/>
    </source>
</evidence>
<dbReference type="GO" id="GO:0008270">
    <property type="term" value="F:zinc ion binding"/>
    <property type="evidence" value="ECO:0007669"/>
    <property type="project" value="InterPro"/>
</dbReference>
<dbReference type="InterPro" id="IPR000834">
    <property type="entry name" value="Peptidase_M14"/>
</dbReference>
<evidence type="ECO:0000256" key="8">
    <source>
        <dbReference type="ARBA" id="ARBA00022833"/>
    </source>
</evidence>
<reference evidence="13" key="1">
    <citation type="submission" date="2020-03" db="EMBL/GenBank/DDBJ databases">
        <title>Transcriptomic Profiling of the Digestive Tract of the Rat Flea, Xenopsylla cheopis, Following Blood Feeding and Infection with Yersinia pestis.</title>
        <authorList>
            <person name="Bland D.M."/>
            <person name="Martens C.A."/>
            <person name="Virtaneva K."/>
            <person name="Kanakabandi K."/>
            <person name="Long D."/>
            <person name="Rosenke R."/>
            <person name="Saturday G.A."/>
            <person name="Hoyt F.H."/>
            <person name="Bruno D.P."/>
            <person name="Ribeiro J.M.C."/>
            <person name="Hinnebusch J."/>
        </authorList>
    </citation>
    <scope>NUCLEOTIDE SEQUENCE</scope>
</reference>
<proteinExistence type="inferred from homology"/>
<keyword evidence="5" id="KW-0479">Metal-binding</keyword>
<keyword evidence="6 11" id="KW-0732">Signal</keyword>
<dbReference type="GO" id="GO:0004181">
    <property type="term" value="F:metallocarboxypeptidase activity"/>
    <property type="evidence" value="ECO:0007669"/>
    <property type="project" value="InterPro"/>
</dbReference>
<dbReference type="EMBL" id="GIIL01006829">
    <property type="protein sequence ID" value="NOV50555.1"/>
    <property type="molecule type" value="Transcribed_RNA"/>
</dbReference>
<feature type="active site" description="Proton donor/acceptor" evidence="10">
    <location>
        <position position="283"/>
    </location>
</feature>
<feature type="domain" description="Peptidase M14" evidence="12">
    <location>
        <begin position="26"/>
        <end position="317"/>
    </location>
</feature>
<accession>A0A6M2DW46</accession>
<evidence type="ECO:0000256" key="3">
    <source>
        <dbReference type="ARBA" id="ARBA00022645"/>
    </source>
</evidence>
<name>A0A6M2DW46_XENCH</name>
<feature type="chain" id="PRO_5027006989" evidence="11">
    <location>
        <begin position="21"/>
        <end position="329"/>
    </location>
</feature>
<evidence type="ECO:0000256" key="6">
    <source>
        <dbReference type="ARBA" id="ARBA00022729"/>
    </source>
</evidence>
<keyword evidence="8" id="KW-0862">Zinc</keyword>
<evidence type="ECO:0000313" key="13">
    <source>
        <dbReference type="EMBL" id="NOV50555.1"/>
    </source>
</evidence>
<dbReference type="SUPFAM" id="SSF53187">
    <property type="entry name" value="Zn-dependent exopeptidases"/>
    <property type="match status" value="1"/>
</dbReference>
<dbReference type="PRINTS" id="PR00765">
    <property type="entry name" value="CRBOXYPTASEA"/>
</dbReference>
<dbReference type="PROSITE" id="PS00132">
    <property type="entry name" value="CARBOXYPEPT_ZN_1"/>
    <property type="match status" value="1"/>
</dbReference>
<comment type="cofactor">
    <cofactor evidence="1">
        <name>Zn(2+)</name>
        <dbReference type="ChEBI" id="CHEBI:29105"/>
    </cofactor>
</comment>
<dbReference type="InterPro" id="IPR057246">
    <property type="entry name" value="CARBOXYPEPT_ZN_1"/>
</dbReference>
<comment type="similarity">
    <text evidence="2 10">Belongs to the peptidase M14 family.</text>
</comment>
<evidence type="ECO:0000256" key="7">
    <source>
        <dbReference type="ARBA" id="ARBA00022801"/>
    </source>
</evidence>
<keyword evidence="3 13" id="KW-0121">Carboxypeptidase</keyword>
<dbReference type="Gene3D" id="3.40.630.10">
    <property type="entry name" value="Zn peptidases"/>
    <property type="match status" value="1"/>
</dbReference>
<dbReference type="GO" id="GO:0006508">
    <property type="term" value="P:proteolysis"/>
    <property type="evidence" value="ECO:0007669"/>
    <property type="project" value="UniProtKB-KW"/>
</dbReference>
<evidence type="ECO:0000256" key="9">
    <source>
        <dbReference type="ARBA" id="ARBA00023049"/>
    </source>
</evidence>
<dbReference type="SMART" id="SM00631">
    <property type="entry name" value="Zn_pept"/>
    <property type="match status" value="1"/>
</dbReference>
<dbReference type="PANTHER" id="PTHR11705:SF140">
    <property type="entry name" value="FI02848P-RELATED"/>
    <property type="match status" value="1"/>
</dbReference>
<keyword evidence="4" id="KW-0645">Protease</keyword>
<keyword evidence="9" id="KW-0482">Metalloprotease</keyword>
<evidence type="ECO:0000256" key="10">
    <source>
        <dbReference type="PROSITE-ProRule" id="PRU01379"/>
    </source>
</evidence>
<dbReference type="Pfam" id="PF00246">
    <property type="entry name" value="Peptidase_M14"/>
    <property type="match status" value="1"/>
</dbReference>
<evidence type="ECO:0000259" key="12">
    <source>
        <dbReference type="PROSITE" id="PS52035"/>
    </source>
</evidence>
<dbReference type="CDD" id="cd03860">
    <property type="entry name" value="M14_CP_A-B_like"/>
    <property type="match status" value="1"/>
</dbReference>
<protein>
    <submittedName>
        <fullName evidence="13">Putative peptidase m14 carboxypeptidase subfamily protein</fullName>
    </submittedName>
</protein>